<dbReference type="Gene3D" id="3.90.1640.30">
    <property type="match status" value="1"/>
</dbReference>
<evidence type="ECO:0000259" key="9">
    <source>
        <dbReference type="Pfam" id="PF17768"/>
    </source>
</evidence>
<dbReference type="InterPro" id="IPR041122">
    <property type="entry name" value="RecJ_OB"/>
</dbReference>
<dbReference type="AlphaFoldDB" id="A0A1C3E8N4"/>
<dbReference type="STRING" id="1841610.A6X21_07965"/>
<comment type="caution">
    <text evidence="10">The sequence shown here is derived from an EMBL/GenBank/DDBJ whole genome shotgun (WGS) entry which is preliminary data.</text>
</comment>
<dbReference type="InterPro" id="IPR051673">
    <property type="entry name" value="SSDNA_exonuclease_RecJ"/>
</dbReference>
<protein>
    <recommendedName>
        <fullName evidence="2">Single-stranded-DNA-specific exonuclease RecJ</fullName>
    </recommendedName>
</protein>
<dbReference type="PANTHER" id="PTHR30255:SF2">
    <property type="entry name" value="SINGLE-STRANDED-DNA-SPECIFIC EXONUCLEASE RECJ"/>
    <property type="match status" value="1"/>
</dbReference>
<dbReference type="Proteomes" id="UP000094828">
    <property type="component" value="Unassembled WGS sequence"/>
</dbReference>
<reference evidence="10 11" key="1">
    <citation type="submission" date="2016-05" db="EMBL/GenBank/DDBJ databases">
        <title>Genomic and physiological characterization of Planctopirus sp. isolated from fresh water lake.</title>
        <authorList>
            <person name="Subhash Y."/>
            <person name="Ramana C."/>
        </authorList>
    </citation>
    <scope>NUCLEOTIDE SEQUENCE [LARGE SCALE GENOMIC DNA]</scope>
    <source>
        <strain evidence="10 11">JC280</strain>
    </source>
</reference>
<dbReference type="Pfam" id="PF17768">
    <property type="entry name" value="RecJ_OB"/>
    <property type="match status" value="1"/>
</dbReference>
<dbReference type="PANTHER" id="PTHR30255">
    <property type="entry name" value="SINGLE-STRANDED-DNA-SPECIFIC EXONUCLEASE RECJ"/>
    <property type="match status" value="1"/>
</dbReference>
<dbReference type="GO" id="GO:0003676">
    <property type="term" value="F:nucleic acid binding"/>
    <property type="evidence" value="ECO:0007669"/>
    <property type="project" value="InterPro"/>
</dbReference>
<dbReference type="NCBIfam" id="TIGR00644">
    <property type="entry name" value="recJ"/>
    <property type="match status" value="1"/>
</dbReference>
<evidence type="ECO:0000259" key="8">
    <source>
        <dbReference type="Pfam" id="PF02272"/>
    </source>
</evidence>
<gene>
    <name evidence="10" type="ORF">A6X21_07965</name>
</gene>
<dbReference type="GO" id="GO:0008409">
    <property type="term" value="F:5'-3' exonuclease activity"/>
    <property type="evidence" value="ECO:0007669"/>
    <property type="project" value="InterPro"/>
</dbReference>
<comment type="similarity">
    <text evidence="1">Belongs to the RecJ family.</text>
</comment>
<dbReference type="InterPro" id="IPR001667">
    <property type="entry name" value="DDH_dom"/>
</dbReference>
<dbReference type="InterPro" id="IPR003156">
    <property type="entry name" value="DHHA1_dom"/>
</dbReference>
<dbReference type="Gene3D" id="3.10.310.30">
    <property type="match status" value="1"/>
</dbReference>
<accession>A0A1C3E8N4</accession>
<feature type="coiled-coil region" evidence="6">
    <location>
        <begin position="323"/>
        <end position="350"/>
    </location>
</feature>
<evidence type="ECO:0000256" key="5">
    <source>
        <dbReference type="ARBA" id="ARBA00022839"/>
    </source>
</evidence>
<evidence type="ECO:0000256" key="1">
    <source>
        <dbReference type="ARBA" id="ARBA00005915"/>
    </source>
</evidence>
<dbReference type="Pfam" id="PF02272">
    <property type="entry name" value="DHHA1"/>
    <property type="match status" value="1"/>
</dbReference>
<feature type="domain" description="RecJ OB" evidence="9">
    <location>
        <begin position="471"/>
        <end position="578"/>
    </location>
</feature>
<evidence type="ECO:0000313" key="11">
    <source>
        <dbReference type="Proteomes" id="UP000094828"/>
    </source>
</evidence>
<sequence length="583" mass="63578">MVSTERRVWQYAHVDQESIRRLAAELQISPLLARVLVARKIHTREMGLKFFSRKLSELHDPEQLPGISQAADRIVEAIKHQRLITIYGDYDVDGVTATSLLWHCIRLAGGRSEYYIPARLEEGYGLNSTAIETLATQDPAQLVVSVDCGITSVVEARRARELGLELIITDHHQFAENFPEETILVHPRLPGSSYPFGELCGAGVAFKLAWAVCARLGDGKKASPRMKEFLLSAIGLAAIGTVADVVPLTGENRVLVHYGLSTIGEKSSIGLKALLKAAGLHEKSSLAADDIGFALGPRINAAGRLGQARLAVELLTTDNEDRANKLAAYLDELNKQRQSLERKMFKQAKDLVNDHPAWSDEKALVLTHDEWHAGVIGIVAGKVAESFQRPAILLGPSTSADVLQGSGRSFAGFNLHEGLVACQEHLITFGGHHAAVGMKLSRKHLEAFRASLVDFVSQNHSVEPGSAPLPIDAEVTFQEISTRAIEELDLLAPFGSANPRPMFAATRVELAAPPKTMGEGGRHLSLLLKQHDKTLRAVAFGQGEWAEEIAAHAAIHLAFQPIINEFRGQRNVDLHIKDWAPAT</sequence>
<dbReference type="OrthoDB" id="9809852at2"/>
<organism evidence="10 11">
    <name type="scientific">Planctopirus hydrillae</name>
    <dbReference type="NCBI Taxonomy" id="1841610"/>
    <lineage>
        <taxon>Bacteria</taxon>
        <taxon>Pseudomonadati</taxon>
        <taxon>Planctomycetota</taxon>
        <taxon>Planctomycetia</taxon>
        <taxon>Planctomycetales</taxon>
        <taxon>Planctomycetaceae</taxon>
        <taxon>Planctopirus</taxon>
    </lineage>
</organism>
<dbReference type="InterPro" id="IPR004610">
    <property type="entry name" value="RecJ"/>
</dbReference>
<evidence type="ECO:0000256" key="4">
    <source>
        <dbReference type="ARBA" id="ARBA00022801"/>
    </source>
</evidence>
<name>A0A1C3E8N4_9PLAN</name>
<proteinExistence type="inferred from homology"/>
<dbReference type="RefSeq" id="WP_068849435.1">
    <property type="nucleotide sequence ID" value="NZ_LYDR01000127.1"/>
</dbReference>
<dbReference type="EMBL" id="LYDR01000127">
    <property type="protein sequence ID" value="ODA29602.1"/>
    <property type="molecule type" value="Genomic_DNA"/>
</dbReference>
<evidence type="ECO:0000259" key="7">
    <source>
        <dbReference type="Pfam" id="PF01368"/>
    </source>
</evidence>
<evidence type="ECO:0000256" key="2">
    <source>
        <dbReference type="ARBA" id="ARBA00019841"/>
    </source>
</evidence>
<keyword evidence="4" id="KW-0378">Hydrolase</keyword>
<dbReference type="GO" id="GO:0006281">
    <property type="term" value="P:DNA repair"/>
    <property type="evidence" value="ECO:0007669"/>
    <property type="project" value="InterPro"/>
</dbReference>
<keyword evidence="6" id="KW-0175">Coiled coil</keyword>
<evidence type="ECO:0000313" key="10">
    <source>
        <dbReference type="EMBL" id="ODA29602.1"/>
    </source>
</evidence>
<keyword evidence="3" id="KW-0540">Nuclease</keyword>
<dbReference type="GO" id="GO:0006310">
    <property type="term" value="P:DNA recombination"/>
    <property type="evidence" value="ECO:0007669"/>
    <property type="project" value="InterPro"/>
</dbReference>
<feature type="domain" description="DHHA1" evidence="8">
    <location>
        <begin position="361"/>
        <end position="457"/>
    </location>
</feature>
<dbReference type="Pfam" id="PF01368">
    <property type="entry name" value="DHH"/>
    <property type="match status" value="1"/>
</dbReference>
<keyword evidence="5 10" id="KW-0269">Exonuclease</keyword>
<feature type="domain" description="DDH" evidence="7">
    <location>
        <begin position="84"/>
        <end position="234"/>
    </location>
</feature>
<dbReference type="InterPro" id="IPR038763">
    <property type="entry name" value="DHH_sf"/>
</dbReference>
<dbReference type="SUPFAM" id="SSF64182">
    <property type="entry name" value="DHH phosphoesterases"/>
    <property type="match status" value="1"/>
</dbReference>
<evidence type="ECO:0000256" key="6">
    <source>
        <dbReference type="SAM" id="Coils"/>
    </source>
</evidence>
<keyword evidence="11" id="KW-1185">Reference proteome</keyword>
<evidence type="ECO:0000256" key="3">
    <source>
        <dbReference type="ARBA" id="ARBA00022722"/>
    </source>
</evidence>